<organism evidence="8 9">
    <name type="scientific">Skermanella cutis</name>
    <dbReference type="NCBI Taxonomy" id="2775420"/>
    <lineage>
        <taxon>Bacteria</taxon>
        <taxon>Pseudomonadati</taxon>
        <taxon>Pseudomonadota</taxon>
        <taxon>Alphaproteobacteria</taxon>
        <taxon>Rhodospirillales</taxon>
        <taxon>Azospirillaceae</taxon>
        <taxon>Skermanella</taxon>
    </lineage>
</organism>
<comment type="similarity">
    <text evidence="5">Belongs to the complex I subunit 2 family.</text>
</comment>
<evidence type="ECO:0000256" key="2">
    <source>
        <dbReference type="ARBA" id="ARBA00022692"/>
    </source>
</evidence>
<keyword evidence="5" id="KW-1278">Translocase</keyword>
<keyword evidence="3 5" id="KW-1133">Transmembrane helix</keyword>
<dbReference type="PANTHER" id="PTHR22773">
    <property type="entry name" value="NADH DEHYDROGENASE"/>
    <property type="match status" value="1"/>
</dbReference>
<keyword evidence="5" id="KW-0813">Transport</keyword>
<feature type="domain" description="NADH:quinone oxidoreductase/Mrp antiporter transmembrane" evidence="7">
    <location>
        <begin position="123"/>
        <end position="421"/>
    </location>
</feature>
<feature type="transmembrane region" description="Helical" evidence="5">
    <location>
        <begin position="103"/>
        <end position="121"/>
    </location>
</feature>
<feature type="transmembrane region" description="Helical" evidence="5">
    <location>
        <begin position="37"/>
        <end position="56"/>
    </location>
</feature>
<dbReference type="Proteomes" id="UP000595197">
    <property type="component" value="Chromosome"/>
</dbReference>
<gene>
    <name evidence="5 8" type="primary">nuoN</name>
    <name evidence="8" type="ORF">IGS68_13355</name>
</gene>
<keyword evidence="2 5" id="KW-0812">Transmembrane</keyword>
<feature type="transmembrane region" description="Helical" evidence="5">
    <location>
        <begin position="76"/>
        <end position="96"/>
    </location>
</feature>
<sequence>MTEFPDLMPALPEIFMAVSAMALLMLGVFRGDGSTRLICYLTVGVLLVAAVMVLSGPGTREITFSNLFIMDSFGGFMKVLVLIGSTLSVLVSINYIEREQMKRIEFPVLMLLATVGMLMMVSANDLISLYVGLELQSLALYVIAAFRRDFAKSSEAGLKYFVLGALSSGMLLYGASLVYGFAGTTNFTTLAQLFATQAQQTGHASIGLIVGLTFVAAGLAFKISAVPFHMWTPDVYEGAPTPVTAFFAVAPKVAAIALFVRLLIEPFGAMVDQWRQIIYFTALASMVLGSFAAIGQTNIKRLMAYSSIGHIGFALVGLAAGTELGVRGVMFYMAIYIFMNIGTFGVILCMRQNGRMVEEITDLAGLSKTHPMLALAMLIFMFSMAGIPPAAGFFAKLFVFQAAIQAHLYSLAVLGVLASVVGAFYYLRIIKVMYFDEPVEPLDRNISSEMTLVIAGTSLFTLLFFFFPAPLLDGAAAAAASLFAG</sequence>
<feature type="transmembrane region" description="Helical" evidence="5">
    <location>
        <begin position="14"/>
        <end position="30"/>
    </location>
</feature>
<comment type="catalytic activity">
    <reaction evidence="5">
        <text>a quinone + NADH + 5 H(+)(in) = a quinol + NAD(+) + 4 H(+)(out)</text>
        <dbReference type="Rhea" id="RHEA:57888"/>
        <dbReference type="ChEBI" id="CHEBI:15378"/>
        <dbReference type="ChEBI" id="CHEBI:24646"/>
        <dbReference type="ChEBI" id="CHEBI:57540"/>
        <dbReference type="ChEBI" id="CHEBI:57945"/>
        <dbReference type="ChEBI" id="CHEBI:132124"/>
    </reaction>
</comment>
<dbReference type="HAMAP" id="MF_00445">
    <property type="entry name" value="NDH1_NuoN_1"/>
    <property type="match status" value="1"/>
</dbReference>
<reference evidence="8" key="1">
    <citation type="submission" date="2021-02" db="EMBL/GenBank/DDBJ databases">
        <title>Skermanella TT6 skin isolate.</title>
        <authorList>
            <person name="Lee K."/>
            <person name="Ganzorig M."/>
        </authorList>
    </citation>
    <scope>NUCLEOTIDE SEQUENCE</scope>
    <source>
        <strain evidence="8">TT6</strain>
    </source>
</reference>
<evidence type="ECO:0000256" key="4">
    <source>
        <dbReference type="ARBA" id="ARBA00023136"/>
    </source>
</evidence>
<keyword evidence="5" id="KW-0874">Quinone</keyword>
<feature type="transmembrane region" description="Helical" evidence="5">
    <location>
        <begin position="158"/>
        <end position="182"/>
    </location>
</feature>
<comment type="function">
    <text evidence="5">NDH-1 shuttles electrons from NADH, via FMN and iron-sulfur (Fe-S) centers, to quinones in the respiratory chain. The immediate electron acceptor for the enzyme in this species is believed to be ubiquinone. Couples the redox reaction to proton translocation (for every two electrons transferred, four hydrogen ions are translocated across the cytoplasmic membrane), and thus conserves the redox energy in a proton gradient.</text>
</comment>
<feature type="transmembrane region" description="Helical" evidence="5">
    <location>
        <begin position="202"/>
        <end position="221"/>
    </location>
</feature>
<dbReference type="NCBIfam" id="NF004440">
    <property type="entry name" value="PRK05777.1-3"/>
    <property type="match status" value="1"/>
</dbReference>
<proteinExistence type="inferred from homology"/>
<keyword evidence="5" id="KW-1003">Cell membrane</keyword>
<dbReference type="GO" id="GO:0016491">
    <property type="term" value="F:oxidoreductase activity"/>
    <property type="evidence" value="ECO:0007669"/>
    <property type="project" value="UniProtKB-KW"/>
</dbReference>
<dbReference type="InterPro" id="IPR001750">
    <property type="entry name" value="ND/Mrp_TM"/>
</dbReference>
<dbReference type="InterPro" id="IPR010096">
    <property type="entry name" value="NADH-Q_OxRdtase_suN/2"/>
</dbReference>
<keyword evidence="8" id="KW-0560">Oxidoreductase</keyword>
<dbReference type="EMBL" id="CP067420">
    <property type="protein sequence ID" value="QQP92123.1"/>
    <property type="molecule type" value="Genomic_DNA"/>
</dbReference>
<comment type="subcellular location">
    <subcellularLocation>
        <location evidence="5">Cell membrane</location>
        <topology evidence="5">Multi-pass membrane protein</topology>
    </subcellularLocation>
    <subcellularLocation>
        <location evidence="1">Endomembrane system</location>
        <topology evidence="1">Multi-pass membrane protein</topology>
    </subcellularLocation>
    <subcellularLocation>
        <location evidence="6">Membrane</location>
        <topology evidence="6">Multi-pass membrane protein</topology>
    </subcellularLocation>
</comment>
<evidence type="ECO:0000259" key="7">
    <source>
        <dbReference type="Pfam" id="PF00361"/>
    </source>
</evidence>
<evidence type="ECO:0000256" key="1">
    <source>
        <dbReference type="ARBA" id="ARBA00004127"/>
    </source>
</evidence>
<evidence type="ECO:0000256" key="6">
    <source>
        <dbReference type="RuleBase" id="RU000320"/>
    </source>
</evidence>
<name>A0ABX7BDF7_9PROT</name>
<feature type="transmembrane region" description="Helical" evidence="5">
    <location>
        <begin position="406"/>
        <end position="427"/>
    </location>
</feature>
<keyword evidence="9" id="KW-1185">Reference proteome</keyword>
<evidence type="ECO:0000256" key="5">
    <source>
        <dbReference type="HAMAP-Rule" id="MF_00445"/>
    </source>
</evidence>
<dbReference type="NCBIfam" id="TIGR01770">
    <property type="entry name" value="NDH_I_N"/>
    <property type="match status" value="1"/>
</dbReference>
<feature type="transmembrane region" description="Helical" evidence="5">
    <location>
        <begin position="328"/>
        <end position="350"/>
    </location>
</feature>
<feature type="transmembrane region" description="Helical" evidence="5">
    <location>
        <begin position="371"/>
        <end position="394"/>
    </location>
</feature>
<keyword evidence="5" id="KW-0830">Ubiquinone</keyword>
<evidence type="ECO:0000313" key="9">
    <source>
        <dbReference type="Proteomes" id="UP000595197"/>
    </source>
</evidence>
<dbReference type="RefSeq" id="WP_201080721.1">
    <property type="nucleotide sequence ID" value="NZ_CP067420.1"/>
</dbReference>
<keyword evidence="5" id="KW-0520">NAD</keyword>
<protein>
    <recommendedName>
        <fullName evidence="5">NADH-quinone oxidoreductase subunit N</fullName>
        <ecNumber evidence="5">7.1.1.-</ecNumber>
    </recommendedName>
    <alternativeName>
        <fullName evidence="5">NADH dehydrogenase I subunit N</fullName>
    </alternativeName>
    <alternativeName>
        <fullName evidence="5">NDH-1 subunit N</fullName>
    </alternativeName>
</protein>
<feature type="transmembrane region" description="Helical" evidence="5">
    <location>
        <begin position="276"/>
        <end position="295"/>
    </location>
</feature>
<evidence type="ECO:0000313" key="8">
    <source>
        <dbReference type="EMBL" id="QQP92123.1"/>
    </source>
</evidence>
<comment type="subunit">
    <text evidence="5">NDH-1 is composed of 14 different subunits. Subunits NuoA, H, J, K, L, M, N constitute the membrane sector of the complex.</text>
</comment>
<accession>A0ABX7BDF7</accession>
<dbReference type="EC" id="7.1.1.-" evidence="5"/>
<dbReference type="PRINTS" id="PR01434">
    <property type="entry name" value="NADHDHGNASE5"/>
</dbReference>
<feature type="transmembrane region" description="Helical" evidence="5">
    <location>
        <begin position="242"/>
        <end position="264"/>
    </location>
</feature>
<keyword evidence="4 5" id="KW-0472">Membrane</keyword>
<evidence type="ECO:0000256" key="3">
    <source>
        <dbReference type="ARBA" id="ARBA00022989"/>
    </source>
</evidence>
<feature type="transmembrane region" description="Helical" evidence="5">
    <location>
        <begin position="448"/>
        <end position="467"/>
    </location>
</feature>
<dbReference type="Pfam" id="PF00361">
    <property type="entry name" value="Proton_antipo_M"/>
    <property type="match status" value="1"/>
</dbReference>